<evidence type="ECO:0000313" key="3">
    <source>
        <dbReference type="EMBL" id="CDW72774.1"/>
    </source>
</evidence>
<keyword evidence="4" id="KW-1185">Reference proteome</keyword>
<dbReference type="PANTHER" id="PTHR19308">
    <property type="entry name" value="PHOSPHATIDYLCHOLINE TRANSFER PROTEIN"/>
    <property type="match status" value="1"/>
</dbReference>
<keyword evidence="1" id="KW-1133">Transmembrane helix</keyword>
<evidence type="ECO:0000256" key="1">
    <source>
        <dbReference type="SAM" id="Phobius"/>
    </source>
</evidence>
<evidence type="ECO:0000313" key="4">
    <source>
        <dbReference type="Proteomes" id="UP000039865"/>
    </source>
</evidence>
<dbReference type="CDD" id="cd00177">
    <property type="entry name" value="START"/>
    <property type="match status" value="1"/>
</dbReference>
<proteinExistence type="predicted"/>
<keyword evidence="1" id="KW-0472">Membrane</keyword>
<dbReference type="Proteomes" id="UP000039865">
    <property type="component" value="Unassembled WGS sequence"/>
</dbReference>
<gene>
    <name evidence="3" type="primary">Contig5559.g5946</name>
    <name evidence="3" type="ORF">STYLEM_1738</name>
</gene>
<dbReference type="Pfam" id="PF01852">
    <property type="entry name" value="START"/>
    <property type="match status" value="1"/>
</dbReference>
<dbReference type="InterPro" id="IPR023393">
    <property type="entry name" value="START-like_dom_sf"/>
</dbReference>
<dbReference type="AlphaFoldDB" id="A0A077ZT98"/>
<organism evidence="3 4">
    <name type="scientific">Stylonychia lemnae</name>
    <name type="common">Ciliate</name>
    <dbReference type="NCBI Taxonomy" id="5949"/>
    <lineage>
        <taxon>Eukaryota</taxon>
        <taxon>Sar</taxon>
        <taxon>Alveolata</taxon>
        <taxon>Ciliophora</taxon>
        <taxon>Intramacronucleata</taxon>
        <taxon>Spirotrichea</taxon>
        <taxon>Stichotrichia</taxon>
        <taxon>Sporadotrichida</taxon>
        <taxon>Oxytrichidae</taxon>
        <taxon>Stylonychinae</taxon>
        <taxon>Stylonychia</taxon>
    </lineage>
</organism>
<reference evidence="3 4" key="1">
    <citation type="submission" date="2014-06" db="EMBL/GenBank/DDBJ databases">
        <authorList>
            <person name="Swart Estienne"/>
        </authorList>
    </citation>
    <scope>NUCLEOTIDE SEQUENCE [LARGE SCALE GENOMIC DNA]</scope>
    <source>
        <strain evidence="3 4">130c</strain>
    </source>
</reference>
<evidence type="ECO:0000259" key="2">
    <source>
        <dbReference type="PROSITE" id="PS50848"/>
    </source>
</evidence>
<feature type="transmembrane region" description="Helical" evidence="1">
    <location>
        <begin position="270"/>
        <end position="288"/>
    </location>
</feature>
<dbReference type="GO" id="GO:0005737">
    <property type="term" value="C:cytoplasm"/>
    <property type="evidence" value="ECO:0007669"/>
    <property type="project" value="UniProtKB-ARBA"/>
</dbReference>
<feature type="domain" description="START" evidence="2">
    <location>
        <begin position="527"/>
        <end position="713"/>
    </location>
</feature>
<dbReference type="OrthoDB" id="312717at2759"/>
<keyword evidence="1" id="KW-0812">Transmembrane</keyword>
<dbReference type="Gene3D" id="3.30.530.20">
    <property type="match status" value="1"/>
</dbReference>
<accession>A0A077ZT98</accession>
<dbReference type="SUPFAM" id="SSF55961">
    <property type="entry name" value="Bet v1-like"/>
    <property type="match status" value="1"/>
</dbReference>
<dbReference type="PROSITE" id="PS50848">
    <property type="entry name" value="START"/>
    <property type="match status" value="1"/>
</dbReference>
<dbReference type="EMBL" id="CCKQ01001658">
    <property type="protein sequence ID" value="CDW72774.1"/>
    <property type="molecule type" value="Genomic_DNA"/>
</dbReference>
<protein>
    <recommendedName>
        <fullName evidence="2">START domain-containing protein</fullName>
    </recommendedName>
</protein>
<dbReference type="InParanoid" id="A0A077ZT98"/>
<sequence>MTGQSRIDTSLNYSTTQSQGLSMISGHVMLRRKQLWVRRFASIDLKNSRVYVIQGPTQEERVMSISQENGVEIYLALESAQVFDKWLIVIKNNMNSDQFNQTDFNLELRQSQQTENNQRSMLVGQGSNIQRYNTETNGKINKLQSQQSDISDISLTKSQKTVASKFTLDLSLEQVQTQGPKQRLDTYEKRYWFLIDGKDSCLAYSAGKKVSISSQDRILDAIKQMDILRSREYILNKQNMITIMVLYLILLAVDYLVLFEPILPVRIVNAIKLVAGFGIIAIISQIFMQLRRAPSNSIETKIQLQETFELKAVTQLIATPDEVVNSLIDDKLRLKWDVRAKTVQKMNEKQDVIKVEYDDGRSEVSRFEYFQENDRYIIQEYVNADFYRYYILESVENRLYQLRITMYTMVNPQMFYIRGKEVYRCLSNLRTFTQQQNRLGQTSISLGKGVQSNQQVKLDMTKDNMPVVNNFIADEESDVQSESEKTIKKQDSNLQQSDIQNQDSLKQKYLDQAMTFYDKYVAALNLPDWKVLTEDKKQGVTIWQRNQDGLKAMKAEAYIDRTPEEIFKVIGDLSLRKDYDDTYDDGWCLDTIAHQTFIQYQRTKKIAVVSARDFIYILHVNKRPDGILYAMVNSVDRDDLLAPQKSVVRGFLDLGGWRLVPSPDNPRRTLCQFQALMDLKGSIPGFVLTQANKDLGFQIAKLAKVVEKYYQGK</sequence>
<dbReference type="GO" id="GO:0008289">
    <property type="term" value="F:lipid binding"/>
    <property type="evidence" value="ECO:0007669"/>
    <property type="project" value="InterPro"/>
</dbReference>
<name>A0A077ZT98_STYLE</name>
<dbReference type="InterPro" id="IPR002913">
    <property type="entry name" value="START_lipid-bd_dom"/>
</dbReference>
<dbReference type="PANTHER" id="PTHR19308:SF56">
    <property type="entry name" value="START DOMAIN-CONTAINING PROTEIN"/>
    <property type="match status" value="1"/>
</dbReference>
<dbReference type="InterPro" id="IPR051213">
    <property type="entry name" value="START_lipid_transfer"/>
</dbReference>
<feature type="transmembrane region" description="Helical" evidence="1">
    <location>
        <begin position="239"/>
        <end position="258"/>
    </location>
</feature>